<dbReference type="InterPro" id="IPR029045">
    <property type="entry name" value="ClpP/crotonase-like_dom_sf"/>
</dbReference>
<dbReference type="RefSeq" id="WP_225239698.1">
    <property type="nucleotide sequence ID" value="NZ_JAHYBX010000007.1"/>
</dbReference>
<evidence type="ECO:0000313" key="3">
    <source>
        <dbReference type="EMBL" id="MCA1857483.1"/>
    </source>
</evidence>
<dbReference type="CDD" id="cd07563">
    <property type="entry name" value="Peptidase_S41_IRBP"/>
    <property type="match status" value="1"/>
</dbReference>
<feature type="chain" id="PRO_5046507142" evidence="1">
    <location>
        <begin position="24"/>
        <end position="341"/>
    </location>
</feature>
<dbReference type="Pfam" id="PF11918">
    <property type="entry name" value="Peptidase_S41_N"/>
    <property type="match status" value="1"/>
</dbReference>
<organism evidence="3 4">
    <name type="scientific">Massilia hydrophila</name>
    <dbReference type="NCBI Taxonomy" id="3044279"/>
    <lineage>
        <taxon>Bacteria</taxon>
        <taxon>Pseudomonadati</taxon>
        <taxon>Pseudomonadota</taxon>
        <taxon>Betaproteobacteria</taxon>
        <taxon>Burkholderiales</taxon>
        <taxon>Oxalobacteraceae</taxon>
        <taxon>Telluria group</taxon>
        <taxon>Massilia</taxon>
    </lineage>
</organism>
<evidence type="ECO:0000313" key="4">
    <source>
        <dbReference type="Proteomes" id="UP001198602"/>
    </source>
</evidence>
<evidence type="ECO:0000256" key="1">
    <source>
        <dbReference type="SAM" id="SignalP"/>
    </source>
</evidence>
<reference evidence="3 4" key="1">
    <citation type="submission" date="2021-07" db="EMBL/GenBank/DDBJ databases">
        <title>Characterization of Violacein-producing bacteria and related species.</title>
        <authorList>
            <person name="Wilson H.S."/>
            <person name="De Leon M.E."/>
        </authorList>
    </citation>
    <scope>NUCLEOTIDE SEQUENCE [LARGE SCALE GENOMIC DNA]</scope>
    <source>
        <strain evidence="3 4">HSC-2F05</strain>
    </source>
</reference>
<dbReference type="InterPro" id="IPR005151">
    <property type="entry name" value="Tail-specific_protease"/>
</dbReference>
<feature type="signal peptide" evidence="1">
    <location>
        <begin position="1"/>
        <end position="23"/>
    </location>
</feature>
<keyword evidence="1" id="KW-0732">Signal</keyword>
<evidence type="ECO:0000259" key="2">
    <source>
        <dbReference type="SMART" id="SM00245"/>
    </source>
</evidence>
<dbReference type="Gene3D" id="3.30.750.44">
    <property type="match status" value="1"/>
</dbReference>
<dbReference type="EMBL" id="JAHYBX010000007">
    <property type="protein sequence ID" value="MCA1857483.1"/>
    <property type="molecule type" value="Genomic_DNA"/>
</dbReference>
<protein>
    <submittedName>
        <fullName evidence="3">S41 family peptidase</fullName>
    </submittedName>
</protein>
<name>A0ABS7YCR3_9BURK</name>
<feature type="domain" description="Tail specific protease" evidence="2">
    <location>
        <begin position="114"/>
        <end position="302"/>
    </location>
</feature>
<gene>
    <name evidence="3" type="ORF">LE190_16335</name>
</gene>
<comment type="caution">
    <text evidence="3">The sequence shown here is derived from an EMBL/GenBank/DDBJ whole genome shotgun (WGS) entry which is preliminary data.</text>
</comment>
<dbReference type="SUPFAM" id="SSF52096">
    <property type="entry name" value="ClpP/crotonase"/>
    <property type="match status" value="1"/>
</dbReference>
<sequence>MQRYFPRAVLLAASLLSCSILHAAAPAERDRVVDEVLARIKDEYVHPDRYPAIEANVRKHQQQGAYTAAPADEDFAKLLTGHLQEITHDKHMSIRYQPNVRALRPTANASTAAKREQERRENYGLRKVEILPGNVGYLEIHHFHDDADLVEGSYAAAMAFLAHTDALIIDLRANRGGGEAMLLLASYFFDRELALMELRYRGRPPMQASTRATVAGPRYLGKPVFVLTSNRTFSAGEAFSYAMCSLKRATLVGATTRGGGNPVTLQPLQDNYLLSVPIGESVSPVDGGGWEGKGVTPDLAVAEGETLEVAHRQALERLREAARDEGLRASLARQIEALSKS</sequence>
<accession>A0ABS7YCR3</accession>
<dbReference type="Pfam" id="PF03572">
    <property type="entry name" value="Peptidase_S41"/>
    <property type="match status" value="1"/>
</dbReference>
<proteinExistence type="predicted"/>
<dbReference type="PROSITE" id="PS51257">
    <property type="entry name" value="PROKAR_LIPOPROTEIN"/>
    <property type="match status" value="1"/>
</dbReference>
<dbReference type="Gene3D" id="3.90.226.10">
    <property type="entry name" value="2-enoyl-CoA Hydratase, Chain A, domain 1"/>
    <property type="match status" value="1"/>
</dbReference>
<dbReference type="Proteomes" id="UP001198602">
    <property type="component" value="Unassembled WGS sequence"/>
</dbReference>
<dbReference type="PANTHER" id="PTHR11261:SF3">
    <property type="entry name" value="RETINOL-BINDING PROTEIN 3"/>
    <property type="match status" value="1"/>
</dbReference>
<dbReference type="PANTHER" id="PTHR11261">
    <property type="entry name" value="INTERPHOTORECEPTOR RETINOID-BINDING PROTEIN"/>
    <property type="match status" value="1"/>
</dbReference>
<keyword evidence="4" id="KW-1185">Reference proteome</keyword>
<dbReference type="SMART" id="SM00245">
    <property type="entry name" value="TSPc"/>
    <property type="match status" value="1"/>
</dbReference>